<feature type="transmembrane region" description="Helical" evidence="6">
    <location>
        <begin position="433"/>
        <end position="452"/>
    </location>
</feature>
<reference evidence="8 9" key="1">
    <citation type="submission" date="2014-06" db="EMBL/GenBank/DDBJ databases">
        <authorList>
            <person name="Swart Estienne"/>
        </authorList>
    </citation>
    <scope>NUCLEOTIDE SEQUENCE [LARGE SCALE GENOMIC DNA]</scope>
    <source>
        <strain evidence="8 9">130c</strain>
    </source>
</reference>
<dbReference type="PANTHER" id="PTHR10582:SF2">
    <property type="entry name" value="INACTIVE"/>
    <property type="match status" value="1"/>
</dbReference>
<dbReference type="GO" id="GO:0005216">
    <property type="term" value="F:monoatomic ion channel activity"/>
    <property type="evidence" value="ECO:0007669"/>
    <property type="project" value="InterPro"/>
</dbReference>
<protein>
    <submittedName>
        <fullName evidence="8">Wd-40 repeat protein</fullName>
    </submittedName>
</protein>
<sequence>MQDFLKKGIMEIKKENYFDIGEQQMVGQFEIDISDQLIRDYRSIAGLSNEDIIKEIQCNLPKYYKFIAGYGTCIGVFENNLVALEAIVKQLSIKDKQSLPILVCQKMLGGDSPLDFSIKAHQQKIINLILSMIIKYQDHIVFNQLVDKNFNELIIQQIDLQEYFESNLPIYQILDSKFPCQHHDDQELIVGISLTNPKEVHEKYDELFGSKLLQKNGNNNSQVSIEYHLINLPITLQYNPLELMRVLSATEKFYIYLIFLAFFIFDTFYSTYSSKVSKEDYNQNQGLKESEAQQPNIWIKISTKAICTFVLIYFLIYEVQQVIIQRGNYFDDGWNYFDFSHIASFTVYCILDFTAENQDNLILIKILVIILSFMKLFFFLRIYDGFSFLVQMMGGVFKDIKYFLSFFLIMILQFGMIFLVLFKADSIEEYNGVNYFAYFLMAFRISSGDFNVDNYQKQGEILVIFSWIIWLIAVMTLNIVFMNFIIAVISESYERVMQKLVAESFKVKAHMIVEREQLFTQNELTQQEHFPNFIVVRRPINNDANEAGEWQGFIKDLKQTIRTSAAKTKGEIIQNLHSIETQNNQNSVQLEKIQTNEEQLAKIQLEQLDSRKEFQQFKETITSQVKGLNDDMSFIKSSLISILEKQSQ</sequence>
<evidence type="ECO:0000313" key="8">
    <source>
        <dbReference type="EMBL" id="CDW74716.1"/>
    </source>
</evidence>
<dbReference type="Pfam" id="PF00520">
    <property type="entry name" value="Ion_trans"/>
    <property type="match status" value="1"/>
</dbReference>
<keyword evidence="5 6" id="KW-0472">Membrane</keyword>
<dbReference type="InterPro" id="IPR005821">
    <property type="entry name" value="Ion_trans_dom"/>
</dbReference>
<feature type="transmembrane region" description="Helical" evidence="6">
    <location>
        <begin position="297"/>
        <end position="316"/>
    </location>
</feature>
<evidence type="ECO:0000256" key="3">
    <source>
        <dbReference type="ARBA" id="ARBA00022737"/>
    </source>
</evidence>
<accession>A0A077ZXS4</accession>
<feature type="domain" description="Ion transport" evidence="7">
    <location>
        <begin position="258"/>
        <end position="498"/>
    </location>
</feature>
<dbReference type="OrthoDB" id="6108356at2759"/>
<evidence type="ECO:0000256" key="6">
    <source>
        <dbReference type="SAM" id="Phobius"/>
    </source>
</evidence>
<dbReference type="AlphaFoldDB" id="A0A077ZXS4"/>
<organism evidence="8 9">
    <name type="scientific">Stylonychia lemnae</name>
    <name type="common">Ciliate</name>
    <dbReference type="NCBI Taxonomy" id="5949"/>
    <lineage>
        <taxon>Eukaryota</taxon>
        <taxon>Sar</taxon>
        <taxon>Alveolata</taxon>
        <taxon>Ciliophora</taxon>
        <taxon>Intramacronucleata</taxon>
        <taxon>Spirotrichea</taxon>
        <taxon>Stichotrichia</taxon>
        <taxon>Sporadotrichida</taxon>
        <taxon>Oxytrichidae</taxon>
        <taxon>Stylonychinae</taxon>
        <taxon>Stylonychia</taxon>
    </lineage>
</organism>
<dbReference type="Proteomes" id="UP000039865">
    <property type="component" value="Unassembled WGS sequence"/>
</dbReference>
<feature type="transmembrane region" description="Helical" evidence="6">
    <location>
        <begin position="362"/>
        <end position="382"/>
    </location>
</feature>
<keyword evidence="2 6" id="KW-0812">Transmembrane</keyword>
<feature type="transmembrane region" description="Helical" evidence="6">
    <location>
        <begin position="464"/>
        <end position="489"/>
    </location>
</feature>
<dbReference type="GO" id="GO:0005886">
    <property type="term" value="C:plasma membrane"/>
    <property type="evidence" value="ECO:0007669"/>
    <property type="project" value="TreeGrafter"/>
</dbReference>
<comment type="subcellular location">
    <subcellularLocation>
        <location evidence="1">Membrane</location>
        <topology evidence="1">Multi-pass membrane protein</topology>
    </subcellularLocation>
</comment>
<evidence type="ECO:0000256" key="4">
    <source>
        <dbReference type="ARBA" id="ARBA00022989"/>
    </source>
</evidence>
<dbReference type="GO" id="GO:0098703">
    <property type="term" value="P:calcium ion import across plasma membrane"/>
    <property type="evidence" value="ECO:0007669"/>
    <property type="project" value="TreeGrafter"/>
</dbReference>
<proteinExistence type="predicted"/>
<evidence type="ECO:0000256" key="1">
    <source>
        <dbReference type="ARBA" id="ARBA00004141"/>
    </source>
</evidence>
<evidence type="ECO:0000313" key="9">
    <source>
        <dbReference type="Proteomes" id="UP000039865"/>
    </source>
</evidence>
<dbReference type="PANTHER" id="PTHR10582">
    <property type="entry name" value="TRANSIENT RECEPTOR POTENTIAL ION CHANNEL PROTEIN"/>
    <property type="match status" value="1"/>
</dbReference>
<keyword evidence="9" id="KW-1185">Reference proteome</keyword>
<evidence type="ECO:0000256" key="5">
    <source>
        <dbReference type="ARBA" id="ARBA00023136"/>
    </source>
</evidence>
<dbReference type="InParanoid" id="A0A077ZXS4"/>
<dbReference type="InterPro" id="IPR024862">
    <property type="entry name" value="TRPV"/>
</dbReference>
<feature type="transmembrane region" description="Helical" evidence="6">
    <location>
        <begin position="402"/>
        <end position="421"/>
    </location>
</feature>
<dbReference type="EMBL" id="CCKQ01003586">
    <property type="protein sequence ID" value="CDW74716.1"/>
    <property type="molecule type" value="Genomic_DNA"/>
</dbReference>
<feature type="transmembrane region" description="Helical" evidence="6">
    <location>
        <begin position="253"/>
        <end position="272"/>
    </location>
</feature>
<keyword evidence="4 6" id="KW-1133">Transmembrane helix</keyword>
<evidence type="ECO:0000259" key="7">
    <source>
        <dbReference type="Pfam" id="PF00520"/>
    </source>
</evidence>
<keyword evidence="3" id="KW-0677">Repeat</keyword>
<gene>
    <name evidence="8" type="primary">Contig1420.g1556</name>
    <name evidence="8" type="ORF">STYLEM_3698</name>
</gene>
<evidence type="ECO:0000256" key="2">
    <source>
        <dbReference type="ARBA" id="ARBA00022692"/>
    </source>
</evidence>
<name>A0A077ZXS4_STYLE</name>